<dbReference type="NCBIfam" id="NF041895">
    <property type="entry name" value="choice_anch_V"/>
    <property type="match status" value="1"/>
</dbReference>
<dbReference type="PANTHER" id="PTHR46182:SF2">
    <property type="entry name" value="FI19480P1"/>
    <property type="match status" value="1"/>
</dbReference>
<dbReference type="GO" id="GO:0016020">
    <property type="term" value="C:membrane"/>
    <property type="evidence" value="ECO:0007669"/>
    <property type="project" value="TreeGrafter"/>
</dbReference>
<feature type="domain" description="PKD/Chitinase" evidence="1">
    <location>
        <begin position="583"/>
        <end position="674"/>
    </location>
</feature>
<name>A0A3B0YRK7_9ZZZZ</name>
<organism evidence="2">
    <name type="scientific">hydrothermal vent metagenome</name>
    <dbReference type="NCBI Taxonomy" id="652676"/>
    <lineage>
        <taxon>unclassified sequences</taxon>
        <taxon>metagenomes</taxon>
        <taxon>ecological metagenomes</taxon>
    </lineage>
</organism>
<evidence type="ECO:0000259" key="1">
    <source>
        <dbReference type="SMART" id="SM00089"/>
    </source>
</evidence>
<keyword evidence="2" id="KW-0378">Hydrolase</keyword>
<feature type="domain" description="PKD/Chitinase" evidence="1">
    <location>
        <begin position="483"/>
        <end position="575"/>
    </location>
</feature>
<gene>
    <name evidence="2" type="ORF">MNBD_GAMMA10-2572</name>
</gene>
<dbReference type="Pfam" id="PF22352">
    <property type="entry name" value="K319L-like_PKD"/>
    <property type="match status" value="8"/>
</dbReference>
<feature type="domain" description="PKD/Chitinase" evidence="1">
    <location>
        <begin position="288"/>
        <end position="379"/>
    </location>
</feature>
<feature type="domain" description="PKD/Chitinase" evidence="1">
    <location>
        <begin position="778"/>
        <end position="870"/>
    </location>
</feature>
<feature type="domain" description="PKD/Chitinase" evidence="1">
    <location>
        <begin position="872"/>
        <end position="969"/>
    </location>
</feature>
<sequence>MNRFLIFFLTTAVTVFALVPNTVRASTNGIPGYSLIESGAGSCHDCHTFSSSAPLNSLTITGNTTALTGTTSSYIITLVAPDFQTINYAGVDISTTDGLLQPADTETVIINSELVHSTRKATTDTGSSNDVQWSFNWQAPSTTGTSTLSACGLPVNGDGAAVSHDNEPPRDGKTACTTFNIQVQQAPTAVAGNNQTVTEGNGVILDGTGSSDTDGSISSYAWVQLSGASATLSNASTDTASFSAPAVPANTTDELIFELTVTDNDGLTDTSNISIFVQDVLVSNTPPVAGAGPDQSVNETTAVTLDASASTDDGSISSYSWLQIAGNNTVILNNASTVMADFIAPSVTASGDLLSFKLTVTDNLGVSATDTLDVTINDVDIPPVAKITNDSGNTISTIGNNIAVTLYGNFSSDADGPISAYSWMQTAGTAIVSPDAGIASSFSFTTPDDAGNTIDIQLTVTGDEGSVQDITSISLTLINQPPVVDTGADQLLTEGASVSLDGSLSSDTDGTIVSYLWVQLSGTTAVLNNTTLSIADFIAPNVPASTTDELVFQLTVTDNYALTDTATVSVFVQDALITNQLPVANAGTDQIVNENTLVNLDASASTDDTSIVSYFWQQISGTNSITLDDSSSITPSFSAPEVTSANDDIDIQLTVTDDLGTQSSDIVHIIINDVDTPPVARISDISGTLIASINNNLAVTLYGTFSTDAEGPISAYSWSQTAGSAIVSPGAANASSFSFTAPDDAGNTLDIQLTVTGDEGSVQDTISATLTLVNQPPVANAGNAQLVVEGNAVTLDGSFSSDIDGVIASYLWQQISGTAAVLSNANTSTASFNAPNVAANTTESLTFRLTVTDAYGLTDSADVVVSVEDVLVSNIQPTANAGTDQSINENTPVTLDGSASSDDGTISAYNWTQTSGISITLNNANTPGPSFNAPEVSNAGDTLTFQLVVTDNLGVLSIADSVSVSVNDVDTPPIARISDISGSIISAINSNSPVTLYATFSTDAEGPISAYSWSQSAGSAIVNPAGANTSSFSFTAPNDAGNSIDIQLTVTGDEGSVQNTVTATLSLLNQAAVVDAGPDQSISEGTMINLAGTASDVNSNLTRVQWRQINCSPNCILPPVSIALPLINNIAATSVLSPIINGAAQQLDFELSATDSNDLSTISTTAITISDNGITGFPPDATPFFSFNGQPMAISVKSLTPGNTFFISNLQPQSNSSVADSIKRPLSFPYELSNFELTLSAPAGIEVTLYFPQAITQNFDFYEYLSSNGWTNTSKAKNFNDINFNNITGWTEISQEVEFSADRRSVKILLSDGGVSDSNAAPLVVSSQGGIGQNPSVSNTQPGSGGAMSPLFLLLFGLIFRAHFPGSSQISAKTHLGTRIE</sequence>
<keyword evidence="2" id="KW-0326">Glycosidase</keyword>
<evidence type="ECO:0000313" key="2">
    <source>
        <dbReference type="EMBL" id="VAW71106.1"/>
    </source>
</evidence>
<dbReference type="InterPro" id="IPR029865">
    <property type="entry name" value="KIAA0319-like"/>
</dbReference>
<dbReference type="EC" id="3.2.1.14" evidence="2"/>
<dbReference type="GO" id="GO:0001764">
    <property type="term" value="P:neuron migration"/>
    <property type="evidence" value="ECO:0007669"/>
    <property type="project" value="TreeGrafter"/>
</dbReference>
<dbReference type="EMBL" id="UOFJ01000568">
    <property type="protein sequence ID" value="VAW71106.1"/>
    <property type="molecule type" value="Genomic_DNA"/>
</dbReference>
<reference evidence="2" key="1">
    <citation type="submission" date="2018-06" db="EMBL/GenBank/DDBJ databases">
        <authorList>
            <person name="Zhirakovskaya E."/>
        </authorList>
    </citation>
    <scope>NUCLEOTIDE SEQUENCE</scope>
</reference>
<dbReference type="GO" id="GO:0031410">
    <property type="term" value="C:cytoplasmic vesicle"/>
    <property type="evidence" value="ECO:0007669"/>
    <property type="project" value="TreeGrafter"/>
</dbReference>
<dbReference type="SMART" id="SM00089">
    <property type="entry name" value="PKD"/>
    <property type="match status" value="7"/>
</dbReference>
<dbReference type="Gene3D" id="2.60.40.10">
    <property type="entry name" value="Immunoglobulins"/>
    <property type="match status" value="10"/>
</dbReference>
<feature type="domain" description="PKD/Chitinase" evidence="1">
    <location>
        <begin position="188"/>
        <end position="280"/>
    </location>
</feature>
<accession>A0A3B0YRK7</accession>
<protein>
    <submittedName>
        <fullName evidence="2">Chitinase</fullName>
        <ecNumber evidence="2">3.2.1.14</ecNumber>
    </submittedName>
</protein>
<feature type="domain" description="PKD/Chitinase" evidence="1">
    <location>
        <begin position="977"/>
        <end position="1064"/>
    </location>
</feature>
<dbReference type="PANTHER" id="PTHR46182">
    <property type="entry name" value="FI19480P1"/>
    <property type="match status" value="1"/>
</dbReference>
<proteinExistence type="predicted"/>
<dbReference type="SUPFAM" id="SSF49299">
    <property type="entry name" value="PKD domain"/>
    <property type="match status" value="2"/>
</dbReference>
<dbReference type="InterPro" id="IPR013783">
    <property type="entry name" value="Ig-like_fold"/>
</dbReference>
<dbReference type="InterPro" id="IPR035986">
    <property type="entry name" value="PKD_dom_sf"/>
</dbReference>
<dbReference type="InterPro" id="IPR022409">
    <property type="entry name" value="PKD/Chitinase_dom"/>
</dbReference>
<dbReference type="GO" id="GO:0008843">
    <property type="term" value="F:endochitinase activity"/>
    <property type="evidence" value="ECO:0007669"/>
    <property type="project" value="UniProtKB-EC"/>
</dbReference>